<dbReference type="EMBL" id="GCES01077915">
    <property type="protein sequence ID" value="JAR08408.1"/>
    <property type="molecule type" value="Transcribed_RNA"/>
</dbReference>
<organism evidence="11">
    <name type="scientific">Fundulus heteroclitus</name>
    <name type="common">Killifish</name>
    <name type="synonym">Mummichog</name>
    <dbReference type="NCBI Taxonomy" id="8078"/>
    <lineage>
        <taxon>Eukaryota</taxon>
        <taxon>Metazoa</taxon>
        <taxon>Chordata</taxon>
        <taxon>Craniata</taxon>
        <taxon>Vertebrata</taxon>
        <taxon>Euteleostomi</taxon>
        <taxon>Actinopterygii</taxon>
        <taxon>Neopterygii</taxon>
        <taxon>Teleostei</taxon>
        <taxon>Neoteleostei</taxon>
        <taxon>Acanthomorphata</taxon>
        <taxon>Ovalentaria</taxon>
        <taxon>Atherinomorphae</taxon>
        <taxon>Cyprinodontiformes</taxon>
        <taxon>Fundulidae</taxon>
        <taxon>Fundulus</taxon>
    </lineage>
</organism>
<dbReference type="PANTHER" id="PTHR45794:SF1">
    <property type="entry name" value="LEUCINE--TRNA LIGASE, CYTOPLASMIC"/>
    <property type="match status" value="1"/>
</dbReference>
<evidence type="ECO:0000259" key="8">
    <source>
        <dbReference type="Pfam" id="PF08264"/>
    </source>
</evidence>
<dbReference type="Pfam" id="PF08264">
    <property type="entry name" value="Anticodon_1"/>
    <property type="match status" value="1"/>
</dbReference>
<feature type="domain" description="Methionyl/Leucyl tRNA synthetase" evidence="9">
    <location>
        <begin position="356"/>
        <end position="442"/>
    </location>
</feature>
<keyword evidence="5 7" id="KW-0648">Protein biosynthesis</keyword>
<dbReference type="GO" id="GO:0002161">
    <property type="term" value="F:aminoacyl-tRNA deacylase activity"/>
    <property type="evidence" value="ECO:0007669"/>
    <property type="project" value="InterPro"/>
</dbReference>
<dbReference type="GO" id="GO:0005524">
    <property type="term" value="F:ATP binding"/>
    <property type="evidence" value="ECO:0007669"/>
    <property type="project" value="UniProtKB-KW"/>
</dbReference>
<dbReference type="InterPro" id="IPR009080">
    <property type="entry name" value="tRNAsynth_Ia_anticodon-bd"/>
</dbReference>
<keyword evidence="4 7" id="KW-0067">ATP-binding</keyword>
<dbReference type="InterPro" id="IPR015413">
    <property type="entry name" value="Methionyl/Leucyl_tRNA_Synth"/>
</dbReference>
<dbReference type="GO" id="GO:0004823">
    <property type="term" value="F:leucine-tRNA ligase activity"/>
    <property type="evidence" value="ECO:0007669"/>
    <property type="project" value="InterPro"/>
</dbReference>
<proteinExistence type="inferred from homology"/>
<dbReference type="InterPro" id="IPR004493">
    <property type="entry name" value="Leu-tRNA-synth_Ia_arc/euk"/>
</dbReference>
<dbReference type="SUPFAM" id="SSF52374">
    <property type="entry name" value="Nucleotidylyl transferase"/>
    <property type="match status" value="1"/>
</dbReference>
<dbReference type="AlphaFoldDB" id="A0A146UV14"/>
<evidence type="ECO:0000256" key="7">
    <source>
        <dbReference type="RuleBase" id="RU363039"/>
    </source>
</evidence>
<feature type="domain" description="Methionyl/Valyl/Leucyl/Isoleucyl-tRNA synthetase anticodon-binding" evidence="8">
    <location>
        <begin position="477"/>
        <end position="599"/>
    </location>
</feature>
<dbReference type="GO" id="GO:0006429">
    <property type="term" value="P:leucyl-tRNA aminoacylation"/>
    <property type="evidence" value="ECO:0007669"/>
    <property type="project" value="InterPro"/>
</dbReference>
<dbReference type="Gene3D" id="3.40.50.620">
    <property type="entry name" value="HUPs"/>
    <property type="match status" value="1"/>
</dbReference>
<dbReference type="InterPro" id="IPR009008">
    <property type="entry name" value="Val/Leu/Ile-tRNA-synth_edit"/>
</dbReference>
<dbReference type="EMBL" id="GCES01077916">
    <property type="protein sequence ID" value="JAR08407.1"/>
    <property type="molecule type" value="Transcribed_RNA"/>
</dbReference>
<evidence type="ECO:0000256" key="2">
    <source>
        <dbReference type="ARBA" id="ARBA00022598"/>
    </source>
</evidence>
<dbReference type="PANTHER" id="PTHR45794">
    <property type="entry name" value="LEUCYL-TRNA SYNTHETASE"/>
    <property type="match status" value="1"/>
</dbReference>
<reference evidence="11" key="1">
    <citation type="submission" date="2015-01" db="EMBL/GenBank/DDBJ databases">
        <title>EvidentialGene: Evidence-directed Construction of Complete mRNA Transcriptomes without Genomes.</title>
        <authorList>
            <person name="Gilbert D.G."/>
        </authorList>
    </citation>
    <scope>NUCLEOTIDE SEQUENCE</scope>
</reference>
<evidence type="ECO:0000259" key="9">
    <source>
        <dbReference type="Pfam" id="PF09334"/>
    </source>
</evidence>
<dbReference type="SUPFAM" id="SSF47323">
    <property type="entry name" value="Anticodon-binding domain of a subclass of class I aminoacyl-tRNA synthetases"/>
    <property type="match status" value="1"/>
</dbReference>
<accession>A0A146UV14</accession>
<evidence type="ECO:0000256" key="5">
    <source>
        <dbReference type="ARBA" id="ARBA00022917"/>
    </source>
</evidence>
<dbReference type="SUPFAM" id="SSF50677">
    <property type="entry name" value="ValRS/IleRS/LeuRS editing domain"/>
    <property type="match status" value="1"/>
</dbReference>
<keyword evidence="3 7" id="KW-0547">Nucleotide-binding</keyword>
<evidence type="ECO:0000256" key="6">
    <source>
        <dbReference type="ARBA" id="ARBA00023146"/>
    </source>
</evidence>
<evidence type="ECO:0000256" key="4">
    <source>
        <dbReference type="ARBA" id="ARBA00022840"/>
    </source>
</evidence>
<dbReference type="InterPro" id="IPR013155">
    <property type="entry name" value="M/V/L/I-tRNA-synth_anticd-bd"/>
</dbReference>
<dbReference type="InterPro" id="IPR055416">
    <property type="entry name" value="RBD_LARS1"/>
</dbReference>
<dbReference type="InterPro" id="IPR014729">
    <property type="entry name" value="Rossmann-like_a/b/a_fold"/>
</dbReference>
<evidence type="ECO:0000256" key="1">
    <source>
        <dbReference type="ARBA" id="ARBA00005594"/>
    </source>
</evidence>
<sequence>MAATVRPETVSEGLTNVWVSPSVEYVGVKAPGAAGDVQYVVTPRSARNMAYQGLVEYEVEGEKGRVPVVLRRLRGSEMVGRVVTFRGRQVPVFPLESVVEAKGTGVVASVPSDSPEDFGALEEMKKGGVSVPDPIPIIEVPGLGSLSAPAVFARLGATEAAKEEVYLRGFNEGIMLVGEMKGARVRDARPVLRKRLIEAGDALAYSEPEAEVVSRSGDECVVALCAQWYIDYGEPGWKKQALAACERLETFSTESKNNLVGTIQQLHEHACSRSYGLGSRVPWDDQYLIESLTDSTIYMAYYTVAHILQGLDVADFSEEASDAMFDAVFLEERSGGGGVVAAMQREFRFWYPVDLRCTGKDLLQNHIPYFIYTHCAIFPEPRWPRAVNANGLLQLNAAKMSKSTGNFLTLRQSIQRFSADATRLVLADAGDSVEDANFMETQAEAVLLRLFAFVEWASEVCAMGEVTEAPEAPSFADRVLVERAKECVIKAEQAILSMQFKEAVKHCFFAMQSARHEYTELSTGGHPNPNLLKQFLKTQLIILSVFCPHTAEHVYCRILRDEKNSVLNERWPSTHTKPDRSVIDAADHLADVLSNIRRKATPHATHLTIGIRSTYPEWQQKVIQILTQLISNKNIPENRELLALFNKDPIIAAGKKHLMPFAQMIKQKLLISSAHPFDESQLFADQGVLEYLRKSTGLAAVTAVEDPNAALPYKPTLRFSRKHSTRVSIGNPEPLSGHVEVRQFQIFDGESVLELSQRLARRVRTPQVLIAIQDRKQQTQIPQYTNNTSYRPLNANSTFHVDQQMNHVTCADINIDQNNNRLVYLTQQGTNK</sequence>
<dbReference type="Pfam" id="PF24810">
    <property type="entry name" value="RBD_LARS1"/>
    <property type="match status" value="1"/>
</dbReference>
<evidence type="ECO:0000313" key="11">
    <source>
        <dbReference type="EMBL" id="JAR08407.1"/>
    </source>
</evidence>
<keyword evidence="6 7" id="KW-0030">Aminoacyl-tRNA synthetase</keyword>
<keyword evidence="2 7" id="KW-0436">Ligase</keyword>
<dbReference type="Pfam" id="PF09334">
    <property type="entry name" value="tRNA-synt_1g"/>
    <property type="match status" value="1"/>
</dbReference>
<protein>
    <submittedName>
        <fullName evidence="11">Leucine--tRNA ligase, cytoplasmic</fullName>
    </submittedName>
</protein>
<feature type="domain" description="Leucine--tRNA ligase RagD-binding" evidence="10">
    <location>
        <begin position="613"/>
        <end position="670"/>
    </location>
</feature>
<name>A0A146UV14_FUNHE</name>
<comment type="similarity">
    <text evidence="1 7">Belongs to the class-I aminoacyl-tRNA synthetase family.</text>
</comment>
<dbReference type="Gene3D" id="1.10.730.10">
    <property type="entry name" value="Isoleucyl-tRNA Synthetase, Domain 1"/>
    <property type="match status" value="1"/>
</dbReference>
<evidence type="ECO:0000259" key="10">
    <source>
        <dbReference type="Pfam" id="PF24810"/>
    </source>
</evidence>
<evidence type="ECO:0000256" key="3">
    <source>
        <dbReference type="ARBA" id="ARBA00022741"/>
    </source>
</evidence>